<dbReference type="AlphaFoldDB" id="A0A108U7H4"/>
<organism evidence="1 2">
    <name type="scientific">Lysobacter capsici AZ78</name>
    <dbReference type="NCBI Taxonomy" id="1444315"/>
    <lineage>
        <taxon>Bacteria</taxon>
        <taxon>Pseudomonadati</taxon>
        <taxon>Pseudomonadota</taxon>
        <taxon>Gammaproteobacteria</taxon>
        <taxon>Lysobacterales</taxon>
        <taxon>Lysobacteraceae</taxon>
        <taxon>Lysobacter</taxon>
    </lineage>
</organism>
<sequence length="40" mass="4349">MRWCDRFYFGSTGRGKGRWGGAANSGGETVAACRCHGRLL</sequence>
<dbReference type="Proteomes" id="UP000023435">
    <property type="component" value="Unassembled WGS sequence"/>
</dbReference>
<protein>
    <submittedName>
        <fullName evidence="1">Uncharacterized protein</fullName>
    </submittedName>
</protein>
<gene>
    <name evidence="1" type="ORF">AZ78_1518</name>
</gene>
<evidence type="ECO:0000313" key="1">
    <source>
        <dbReference type="EMBL" id="KWS03969.1"/>
    </source>
</evidence>
<keyword evidence="2" id="KW-1185">Reference proteome</keyword>
<name>A0A108U7H4_9GAMM</name>
<evidence type="ECO:0000313" key="2">
    <source>
        <dbReference type="Proteomes" id="UP000023435"/>
    </source>
</evidence>
<proteinExistence type="predicted"/>
<dbReference type="EMBL" id="JAJA02000001">
    <property type="protein sequence ID" value="KWS03969.1"/>
    <property type="molecule type" value="Genomic_DNA"/>
</dbReference>
<accession>A0A108U7H4</accession>
<comment type="caution">
    <text evidence="1">The sequence shown here is derived from an EMBL/GenBank/DDBJ whole genome shotgun (WGS) entry which is preliminary data.</text>
</comment>
<reference evidence="1 2" key="1">
    <citation type="journal article" date="2014" name="Genome Announc.">
        <title>Draft Genome Sequence of Lysobacter capsici AZ78, a Bacterium Antagonistic to Plant-Pathogenic Oomycetes.</title>
        <authorList>
            <person name="Puopolo G."/>
            <person name="Sonego P."/>
            <person name="Engelen K."/>
            <person name="Pertot I."/>
        </authorList>
    </citation>
    <scope>NUCLEOTIDE SEQUENCE [LARGE SCALE GENOMIC DNA]</scope>
    <source>
        <strain evidence="1 2">AZ78</strain>
    </source>
</reference>